<comment type="caution">
    <text evidence="1">The sequence shown here is derived from an EMBL/GenBank/DDBJ whole genome shotgun (WGS) entry which is preliminary data.</text>
</comment>
<gene>
    <name evidence="1" type="ORF">SAMN05216586_11256</name>
</gene>
<name>A0AAQ1GA29_9GAMM</name>
<dbReference type="EMBL" id="FNVE01000012">
    <property type="protein sequence ID" value="SEG63175.1"/>
    <property type="molecule type" value="Genomic_DNA"/>
</dbReference>
<evidence type="ECO:0000313" key="2">
    <source>
        <dbReference type="Proteomes" id="UP000243518"/>
    </source>
</evidence>
<accession>A0AAQ1GA29</accession>
<dbReference type="AlphaFoldDB" id="A0AAQ1GA29"/>
<protein>
    <submittedName>
        <fullName evidence="1">Uncharacterized protein</fullName>
    </submittedName>
</protein>
<proteinExistence type="predicted"/>
<organism evidence="1 2">
    <name type="scientific">Halopseudomonas aestusnigri</name>
    <dbReference type="NCBI Taxonomy" id="857252"/>
    <lineage>
        <taxon>Bacteria</taxon>
        <taxon>Pseudomonadati</taxon>
        <taxon>Pseudomonadota</taxon>
        <taxon>Gammaproteobacteria</taxon>
        <taxon>Pseudomonadales</taxon>
        <taxon>Pseudomonadaceae</taxon>
        <taxon>Halopseudomonas</taxon>
    </lineage>
</organism>
<sequence length="160" mass="17464">MRFQPPLKVAGIAIAADLLPPCSRTYLIGATVLNNRSHWFPPVTLRKICMLTTTKRLFLAVSVITLTACSGGPSEGDIQAMMEKELEQTNSAVTSMVGADMANAMRTEIHDVTLHGCDELRDDVYRCDVEVDLTAPLVGRNVQRSSITLAETDAGWTVTR</sequence>
<dbReference type="Proteomes" id="UP000243518">
    <property type="component" value="Unassembled WGS sequence"/>
</dbReference>
<keyword evidence="2" id="KW-1185">Reference proteome</keyword>
<evidence type="ECO:0000313" key="1">
    <source>
        <dbReference type="EMBL" id="SEG63175.1"/>
    </source>
</evidence>
<reference evidence="1 2" key="1">
    <citation type="submission" date="2016-10" db="EMBL/GenBank/DDBJ databases">
        <authorList>
            <person name="Varghese N."/>
            <person name="Submissions S."/>
        </authorList>
    </citation>
    <scope>NUCLEOTIDE SEQUENCE [LARGE SCALE GENOMIC DNA]</scope>
    <source>
        <strain evidence="1 2">CECT 8317</strain>
    </source>
</reference>